<organism evidence="3 4">
    <name type="scientific">Qipengyuania spongiae</name>
    <dbReference type="NCBI Taxonomy" id="2909673"/>
    <lineage>
        <taxon>Bacteria</taxon>
        <taxon>Pseudomonadati</taxon>
        <taxon>Pseudomonadota</taxon>
        <taxon>Alphaproteobacteria</taxon>
        <taxon>Sphingomonadales</taxon>
        <taxon>Erythrobacteraceae</taxon>
        <taxon>Qipengyuania</taxon>
    </lineage>
</organism>
<evidence type="ECO:0000256" key="1">
    <source>
        <dbReference type="RuleBase" id="RU000411"/>
    </source>
</evidence>
<comment type="similarity">
    <text evidence="1">Belongs to the serpin family.</text>
</comment>
<dbReference type="Proteomes" id="UP001065265">
    <property type="component" value="Chromosome"/>
</dbReference>
<dbReference type="InterPro" id="IPR036186">
    <property type="entry name" value="Serpin_sf"/>
</dbReference>
<dbReference type="PANTHER" id="PTHR11461:SF211">
    <property type="entry name" value="GH10112P-RELATED"/>
    <property type="match status" value="1"/>
</dbReference>
<dbReference type="Gene3D" id="2.30.39.10">
    <property type="entry name" value="Alpha-1-antitrypsin, domain 1"/>
    <property type="match status" value="1"/>
</dbReference>
<dbReference type="Pfam" id="PF00079">
    <property type="entry name" value="Serpin"/>
    <property type="match status" value="1"/>
</dbReference>
<proteinExistence type="inferred from homology"/>
<dbReference type="InterPro" id="IPR000215">
    <property type="entry name" value="Serpin_fam"/>
</dbReference>
<evidence type="ECO:0000259" key="2">
    <source>
        <dbReference type="SMART" id="SM00093"/>
    </source>
</evidence>
<feature type="domain" description="Serpin" evidence="2">
    <location>
        <begin position="83"/>
        <end position="453"/>
    </location>
</feature>
<evidence type="ECO:0000313" key="3">
    <source>
        <dbReference type="EMBL" id="UVI39961.1"/>
    </source>
</evidence>
<protein>
    <submittedName>
        <fullName evidence="3">Serpin family protein</fullName>
    </submittedName>
</protein>
<accession>A0ABY5T3P1</accession>
<dbReference type="Gene3D" id="3.30.497.10">
    <property type="entry name" value="Antithrombin, subunit I, domain 2"/>
    <property type="match status" value="1"/>
</dbReference>
<sequence>MPTNPATRYLHVQKTLYNRSCHYVGRTLRPREKVETRKSMRSFFILAVLLLAGCAAANNRNSVASEASAIPHDVSYAHARLAAALYPRLAADAEANDNLFISPLSLTEGLGLALIGARGTTETQLRELLAWSGQSKPERLVREYGAFLSDTGEDEVRLSVANALWLSRAIRFDPSYLNDTERYFGATAEPVDFGGDPLGAARRINGWVAQATRERIEEIVSADQFDQSTAAVLTNAVWFKADWSAPFKDGAMSEYTRGDGSRVPIYMMERIERLQYRESKDGQAVVLPYGSSGRFVMEIFLPRDSEVLRRWERDISALSFSLASQGSDAYFDLGAEASRQILLRLPRFEARFENSVRDALVAAGIPCAFDKACADFSGMADAPFAISEVAHATFLRVDETGTEASASTAIAIRVTAKPPVPDVPKMIVDRPFLVAIRDRASGALIFFGRIADPMPVEAT</sequence>
<gene>
    <name evidence="3" type="ORF">L1F33_03090</name>
</gene>
<keyword evidence="4" id="KW-1185">Reference proteome</keyword>
<dbReference type="PANTHER" id="PTHR11461">
    <property type="entry name" value="SERINE PROTEASE INHIBITOR, SERPIN"/>
    <property type="match status" value="1"/>
</dbReference>
<dbReference type="InterPro" id="IPR042185">
    <property type="entry name" value="Serpin_sf_2"/>
</dbReference>
<dbReference type="CDD" id="cd19590">
    <property type="entry name" value="serpin_thermopin-like"/>
    <property type="match status" value="1"/>
</dbReference>
<dbReference type="SMART" id="SM00093">
    <property type="entry name" value="SERPIN"/>
    <property type="match status" value="1"/>
</dbReference>
<reference evidence="3" key="1">
    <citation type="submission" date="2022-02" db="EMBL/GenBank/DDBJ databases">
        <title>Qipengyuania spongiae sp. nov., isolated from marine sponge.</title>
        <authorList>
            <person name="Li Z."/>
            <person name="Zhang M."/>
        </authorList>
    </citation>
    <scope>NUCLEOTIDE SEQUENCE</scope>
    <source>
        <strain evidence="3">PHS-Z21</strain>
    </source>
</reference>
<evidence type="ECO:0000313" key="4">
    <source>
        <dbReference type="Proteomes" id="UP001065265"/>
    </source>
</evidence>
<dbReference type="InterPro" id="IPR023796">
    <property type="entry name" value="Serpin_dom"/>
</dbReference>
<dbReference type="RefSeq" id="WP_265559804.1">
    <property type="nucleotide sequence ID" value="NZ_CP092471.1"/>
</dbReference>
<dbReference type="SUPFAM" id="SSF56574">
    <property type="entry name" value="Serpins"/>
    <property type="match status" value="1"/>
</dbReference>
<dbReference type="InterPro" id="IPR042178">
    <property type="entry name" value="Serpin_sf_1"/>
</dbReference>
<name>A0ABY5T3P1_9SPHN</name>
<dbReference type="EMBL" id="CP092471">
    <property type="protein sequence ID" value="UVI39961.1"/>
    <property type="molecule type" value="Genomic_DNA"/>
</dbReference>